<evidence type="ECO:0000313" key="2">
    <source>
        <dbReference type="Proteomes" id="UP000652013"/>
    </source>
</evidence>
<dbReference type="RefSeq" id="WP_203940616.1">
    <property type="nucleotide sequence ID" value="NZ_BAAAGJ010000005.1"/>
</dbReference>
<sequence>MTGGAGTGPAFGVVLVPPPDVAREMTAYARAAAGDGPVSVLGERRPAHVTLAHARCDAATFAAWWDGVRAAVPATVAVRFSGALVAPVPPGDTYVPQGGTYVGLEAVRRPELELAHRVVLGLAAGLGAAPMGAVGDDFRPHVTLAVLGRGVTVTLPPVPPDLVAGPVALRLAAGPLGEYGTFPDLRLA</sequence>
<protein>
    <recommendedName>
        <fullName evidence="3">2'-5' RNA ligase</fullName>
    </recommendedName>
</protein>
<evidence type="ECO:0000313" key="1">
    <source>
        <dbReference type="EMBL" id="GIJ05401.1"/>
    </source>
</evidence>
<name>A0A8J3YB14_9ACTN</name>
<comment type="caution">
    <text evidence="1">The sequence shown here is derived from an EMBL/GenBank/DDBJ whole genome shotgun (WGS) entry which is preliminary data.</text>
</comment>
<evidence type="ECO:0008006" key="3">
    <source>
        <dbReference type="Google" id="ProtNLM"/>
    </source>
</evidence>
<proteinExistence type="predicted"/>
<dbReference type="SUPFAM" id="SSF55144">
    <property type="entry name" value="LigT-like"/>
    <property type="match status" value="1"/>
</dbReference>
<dbReference type="InterPro" id="IPR009097">
    <property type="entry name" value="Cyclic_Pdiesterase"/>
</dbReference>
<gene>
    <name evidence="1" type="ORF">Sya03_47530</name>
</gene>
<keyword evidence="2" id="KW-1185">Reference proteome</keyword>
<accession>A0A8J3YB14</accession>
<dbReference type="AlphaFoldDB" id="A0A8J3YB14"/>
<organism evidence="1 2">
    <name type="scientific">Spirilliplanes yamanashiensis</name>
    <dbReference type="NCBI Taxonomy" id="42233"/>
    <lineage>
        <taxon>Bacteria</taxon>
        <taxon>Bacillati</taxon>
        <taxon>Actinomycetota</taxon>
        <taxon>Actinomycetes</taxon>
        <taxon>Micromonosporales</taxon>
        <taxon>Micromonosporaceae</taxon>
        <taxon>Spirilliplanes</taxon>
    </lineage>
</organism>
<reference evidence="1" key="1">
    <citation type="submission" date="2021-01" db="EMBL/GenBank/DDBJ databases">
        <title>Whole genome shotgun sequence of Spirilliplanes yamanashiensis NBRC 15828.</title>
        <authorList>
            <person name="Komaki H."/>
            <person name="Tamura T."/>
        </authorList>
    </citation>
    <scope>NUCLEOTIDE SEQUENCE</scope>
    <source>
        <strain evidence="1">NBRC 15828</strain>
    </source>
</reference>
<dbReference type="Proteomes" id="UP000652013">
    <property type="component" value="Unassembled WGS sequence"/>
</dbReference>
<dbReference type="EMBL" id="BOOY01000033">
    <property type="protein sequence ID" value="GIJ05401.1"/>
    <property type="molecule type" value="Genomic_DNA"/>
</dbReference>